<name>B7PVD6_IXOSC</name>
<feature type="region of interest" description="Disordered" evidence="1">
    <location>
        <begin position="1"/>
        <end position="30"/>
    </location>
</feature>
<gene>
    <name evidence="2" type="ORF">IscW_ISCW007888</name>
</gene>
<organism>
    <name type="scientific">Ixodes scapularis</name>
    <name type="common">Black-legged tick</name>
    <name type="synonym">Deer tick</name>
    <dbReference type="NCBI Taxonomy" id="6945"/>
    <lineage>
        <taxon>Eukaryota</taxon>
        <taxon>Metazoa</taxon>
        <taxon>Ecdysozoa</taxon>
        <taxon>Arthropoda</taxon>
        <taxon>Chelicerata</taxon>
        <taxon>Arachnida</taxon>
        <taxon>Acari</taxon>
        <taxon>Parasitiformes</taxon>
        <taxon>Ixodida</taxon>
        <taxon>Ixodoidea</taxon>
        <taxon>Ixodidae</taxon>
        <taxon>Ixodinae</taxon>
        <taxon>Ixodes</taxon>
    </lineage>
</organism>
<dbReference type="VEuPathDB" id="VectorBase:ISCW007888"/>
<dbReference type="AlphaFoldDB" id="B7PVD6"/>
<evidence type="ECO:0000313" key="2">
    <source>
        <dbReference type="EMBL" id="EEC10558.1"/>
    </source>
</evidence>
<reference evidence="2 4" key="1">
    <citation type="submission" date="2008-03" db="EMBL/GenBank/DDBJ databases">
        <title>Annotation of Ixodes scapularis.</title>
        <authorList>
            <consortium name="Ixodes scapularis Genome Project Consortium"/>
            <person name="Caler E."/>
            <person name="Hannick L.I."/>
            <person name="Bidwell S."/>
            <person name="Joardar V."/>
            <person name="Thiagarajan M."/>
            <person name="Amedeo P."/>
            <person name="Galinsky K.J."/>
            <person name="Schobel S."/>
            <person name="Inman J."/>
            <person name="Hostetler J."/>
            <person name="Miller J."/>
            <person name="Hammond M."/>
            <person name="Megy K."/>
            <person name="Lawson D."/>
            <person name="Kodira C."/>
            <person name="Sutton G."/>
            <person name="Meyer J."/>
            <person name="Hill C.A."/>
            <person name="Birren B."/>
            <person name="Nene V."/>
            <person name="Collins F."/>
            <person name="Alarcon-Chaidez F."/>
            <person name="Wikel S."/>
            <person name="Strausberg R."/>
        </authorList>
    </citation>
    <scope>NUCLEOTIDE SEQUENCE [LARGE SCALE GENOMIC DNA]</scope>
    <source>
        <strain evidence="4">Wikel</strain>
        <strain evidence="2">Wikel colony</strain>
    </source>
</reference>
<reference evidence="3" key="2">
    <citation type="submission" date="2020-05" db="UniProtKB">
        <authorList>
            <consortium name="EnsemblMetazoa"/>
        </authorList>
    </citation>
    <scope>IDENTIFICATION</scope>
    <source>
        <strain evidence="3">wikel</strain>
    </source>
</reference>
<proteinExistence type="predicted"/>
<dbReference type="VEuPathDB" id="VectorBase:ISCI007888"/>
<dbReference type="HOGENOM" id="CLU_2608697_0_0_1"/>
<evidence type="ECO:0000313" key="3">
    <source>
        <dbReference type="EnsemblMetazoa" id="ISCW007888-PA"/>
    </source>
</evidence>
<keyword evidence="4" id="KW-1185">Reference proteome</keyword>
<dbReference type="PaxDb" id="6945-B7PVD6"/>
<dbReference type="EMBL" id="ABJB010145563">
    <property type="status" value="NOT_ANNOTATED_CDS"/>
    <property type="molecule type" value="Genomic_DNA"/>
</dbReference>
<accession>B7PVD6</accession>
<dbReference type="InParanoid" id="B7PVD6"/>
<protein>
    <submittedName>
        <fullName evidence="2 3">Uncharacterized protein</fullName>
    </submittedName>
</protein>
<sequence>MPPAKSPRRLPTTGGVSGPTLSETAASYEGRVSELQEDSWVGAEARSLGSLEWLLRLRRPPKKPRPLLALRSDEASNGE</sequence>
<dbReference type="EMBL" id="DS799447">
    <property type="protein sequence ID" value="EEC10558.1"/>
    <property type="molecule type" value="Genomic_DNA"/>
</dbReference>
<dbReference type="Proteomes" id="UP000001555">
    <property type="component" value="Unassembled WGS sequence"/>
</dbReference>
<evidence type="ECO:0000256" key="1">
    <source>
        <dbReference type="SAM" id="MobiDB-lite"/>
    </source>
</evidence>
<dbReference type="EnsemblMetazoa" id="ISCW007888-RA">
    <property type="protein sequence ID" value="ISCW007888-PA"/>
    <property type="gene ID" value="ISCW007888"/>
</dbReference>
<evidence type="ECO:0000313" key="4">
    <source>
        <dbReference type="Proteomes" id="UP000001555"/>
    </source>
</evidence>